<keyword evidence="4" id="KW-0276">Fatty acid metabolism</keyword>
<dbReference type="Pfam" id="PF13561">
    <property type="entry name" value="adh_short_C2"/>
    <property type="match status" value="1"/>
</dbReference>
<evidence type="ECO:0000256" key="8">
    <source>
        <dbReference type="PIRNR" id="PIRNR000094"/>
    </source>
</evidence>
<keyword evidence="8" id="KW-0520">NAD</keyword>
<comment type="catalytic activity">
    <reaction evidence="8">
        <text>a 2,3-saturated acyl-[ACP] + NAD(+) = a (2E)-enoyl-[ACP] + NADH + H(+)</text>
        <dbReference type="Rhea" id="RHEA:10240"/>
        <dbReference type="Rhea" id="RHEA-COMP:9925"/>
        <dbReference type="Rhea" id="RHEA-COMP:9926"/>
        <dbReference type="ChEBI" id="CHEBI:15378"/>
        <dbReference type="ChEBI" id="CHEBI:57540"/>
        <dbReference type="ChEBI" id="CHEBI:57945"/>
        <dbReference type="ChEBI" id="CHEBI:78784"/>
        <dbReference type="ChEBI" id="CHEBI:78785"/>
        <dbReference type="EC" id="1.3.1.9"/>
    </reaction>
</comment>
<evidence type="ECO:0000256" key="1">
    <source>
        <dbReference type="ARBA" id="ARBA00005194"/>
    </source>
</evidence>
<keyword evidence="7 8" id="KW-0275">Fatty acid biosynthesis</keyword>
<dbReference type="Proteomes" id="UP001243717">
    <property type="component" value="Unassembled WGS sequence"/>
</dbReference>
<dbReference type="PANTHER" id="PTHR43159">
    <property type="entry name" value="ENOYL-[ACYL-CARRIER-PROTEIN] REDUCTASE"/>
    <property type="match status" value="1"/>
</dbReference>
<evidence type="ECO:0000256" key="5">
    <source>
        <dbReference type="ARBA" id="ARBA00023002"/>
    </source>
</evidence>
<sequence>MSFLNLENKRFLVMGVANRKSVAWAITKSLEEAGAEVIHSVRSEARLESLQKLLGDRQAYICDVEFPEQITALAEQVAADYGTLDGIVHSIAFANYSEGFKPFHDTVRKDFLQATAISAFSLVEVASAFKPHLDNDASVVSIGISSTDVTAENYGYMAPIKAALETSSYNLAKSFGADTRVRFNTVNAGPLKTSASAGIPGYLESYLYAEKLTFRKQNLTTQEVANTAVFLLSPASSGINGQGLVVNAGMDRNYFDKEVVSLAMRPEKK</sequence>
<dbReference type="PIRSF" id="PIRSF000094">
    <property type="entry name" value="Enoyl-ACP_rdct"/>
    <property type="match status" value="1"/>
</dbReference>
<keyword evidence="5 8" id="KW-0560">Oxidoreductase</keyword>
<organism evidence="9 10">
    <name type="scientific">Thalassobacterium sedimentorum</name>
    <dbReference type="NCBI Taxonomy" id="3041258"/>
    <lineage>
        <taxon>Bacteria</taxon>
        <taxon>Pseudomonadati</taxon>
        <taxon>Verrucomicrobiota</taxon>
        <taxon>Opitutia</taxon>
        <taxon>Puniceicoccales</taxon>
        <taxon>Coraliomargaritaceae</taxon>
        <taxon>Thalassobacterium</taxon>
    </lineage>
</organism>
<evidence type="ECO:0000256" key="4">
    <source>
        <dbReference type="ARBA" id="ARBA00022832"/>
    </source>
</evidence>
<keyword evidence="6" id="KW-0443">Lipid metabolism</keyword>
<dbReference type="RefSeq" id="WP_308984093.1">
    <property type="nucleotide sequence ID" value="NZ_JARXIC010000005.1"/>
</dbReference>
<name>A0ABU1AFQ2_9BACT</name>
<protein>
    <recommendedName>
        <fullName evidence="8">Enoyl-[acyl-carrier-protein] reductase [NADH]</fullName>
        <ecNumber evidence="8">1.3.1.9</ecNumber>
    </recommendedName>
</protein>
<dbReference type="InterPro" id="IPR036291">
    <property type="entry name" value="NAD(P)-bd_dom_sf"/>
</dbReference>
<evidence type="ECO:0000256" key="6">
    <source>
        <dbReference type="ARBA" id="ARBA00023098"/>
    </source>
</evidence>
<evidence type="ECO:0000313" key="9">
    <source>
        <dbReference type="EMBL" id="MDQ8193605.1"/>
    </source>
</evidence>
<evidence type="ECO:0000256" key="3">
    <source>
        <dbReference type="ARBA" id="ARBA00022516"/>
    </source>
</evidence>
<dbReference type="EC" id="1.3.1.9" evidence="8"/>
<dbReference type="PANTHER" id="PTHR43159:SF2">
    <property type="entry name" value="ENOYL-[ACYL-CARRIER-PROTEIN] REDUCTASE [NADH], CHLOROPLASTIC"/>
    <property type="match status" value="1"/>
</dbReference>
<evidence type="ECO:0000256" key="2">
    <source>
        <dbReference type="ARBA" id="ARBA00009233"/>
    </source>
</evidence>
<dbReference type="EMBL" id="JARXIC010000005">
    <property type="protein sequence ID" value="MDQ8193605.1"/>
    <property type="molecule type" value="Genomic_DNA"/>
</dbReference>
<accession>A0ABU1AFQ2</accession>
<evidence type="ECO:0000256" key="7">
    <source>
        <dbReference type="ARBA" id="ARBA00023160"/>
    </source>
</evidence>
<keyword evidence="10" id="KW-1185">Reference proteome</keyword>
<dbReference type="InterPro" id="IPR002347">
    <property type="entry name" value="SDR_fam"/>
</dbReference>
<dbReference type="Gene3D" id="3.40.50.720">
    <property type="entry name" value="NAD(P)-binding Rossmann-like Domain"/>
    <property type="match status" value="1"/>
</dbReference>
<comment type="similarity">
    <text evidence="2 8">Belongs to the short-chain dehydrogenases/reductases (SDR) family. FabI subfamily.</text>
</comment>
<dbReference type="SUPFAM" id="SSF51735">
    <property type="entry name" value="NAD(P)-binding Rossmann-fold domains"/>
    <property type="match status" value="1"/>
</dbReference>
<comment type="caution">
    <text evidence="9">The sequence shown here is derived from an EMBL/GenBank/DDBJ whole genome shotgun (WGS) entry which is preliminary data.</text>
</comment>
<reference evidence="9 10" key="1">
    <citation type="submission" date="2023-04" db="EMBL/GenBank/DDBJ databases">
        <title>A novel bacteria isolated from coastal sediment.</title>
        <authorList>
            <person name="Liu X.-J."/>
            <person name="Du Z.-J."/>
        </authorList>
    </citation>
    <scope>NUCLEOTIDE SEQUENCE [LARGE SCALE GENOMIC DNA]</scope>
    <source>
        <strain evidence="9 10">SDUM461004</strain>
    </source>
</reference>
<dbReference type="InterPro" id="IPR014358">
    <property type="entry name" value="Enoyl-ACP_Rdtase_NADH"/>
</dbReference>
<evidence type="ECO:0000313" key="10">
    <source>
        <dbReference type="Proteomes" id="UP001243717"/>
    </source>
</evidence>
<gene>
    <name evidence="9" type="ORF">QEH59_04170</name>
</gene>
<keyword evidence="3 8" id="KW-0444">Lipid biosynthesis</keyword>
<proteinExistence type="inferred from homology"/>
<comment type="pathway">
    <text evidence="1">Lipid metabolism; fatty acid biosynthesis.</text>
</comment>